<keyword evidence="2" id="KW-1185">Reference proteome</keyword>
<proteinExistence type="predicted"/>
<name>A0A4Y2D1E9_ARAVE</name>
<dbReference type="Proteomes" id="UP000499080">
    <property type="component" value="Unassembled WGS sequence"/>
</dbReference>
<reference evidence="1 2" key="1">
    <citation type="journal article" date="2019" name="Sci. Rep.">
        <title>Orb-weaving spider Araneus ventricosus genome elucidates the spidroin gene catalogue.</title>
        <authorList>
            <person name="Kono N."/>
            <person name="Nakamura H."/>
            <person name="Ohtoshi R."/>
            <person name="Moran D.A.P."/>
            <person name="Shinohara A."/>
            <person name="Yoshida Y."/>
            <person name="Fujiwara M."/>
            <person name="Mori M."/>
            <person name="Tomita M."/>
            <person name="Arakawa K."/>
        </authorList>
    </citation>
    <scope>NUCLEOTIDE SEQUENCE [LARGE SCALE GENOMIC DNA]</scope>
</reference>
<dbReference type="AlphaFoldDB" id="A0A4Y2D1E9"/>
<accession>A0A4Y2D1E9</accession>
<evidence type="ECO:0000313" key="1">
    <source>
        <dbReference type="EMBL" id="GBM09804.1"/>
    </source>
</evidence>
<protein>
    <submittedName>
        <fullName evidence="1">Uncharacterized protein</fullName>
    </submittedName>
</protein>
<evidence type="ECO:0000313" key="2">
    <source>
        <dbReference type="Proteomes" id="UP000499080"/>
    </source>
</evidence>
<comment type="caution">
    <text evidence="1">The sequence shown here is derived from an EMBL/GenBank/DDBJ whole genome shotgun (WGS) entry which is preliminary data.</text>
</comment>
<dbReference type="EMBL" id="BGPR01000276">
    <property type="protein sequence ID" value="GBM09804.1"/>
    <property type="molecule type" value="Genomic_DNA"/>
</dbReference>
<sequence length="145" mass="16443">MFRGGVDDDDVISNRFHNDVIAGAHQPHLHWLLEDSLGVLLPPAILHLSDMLRVVDIQLHPRTVRWAQNNSREHPLRFEEVTALFSPCSTLSPLSHRFSDESAGGSTSPLASANFSITFASRHHLRRNYRNLFLTPRKGRNSRCL</sequence>
<organism evidence="1 2">
    <name type="scientific">Araneus ventricosus</name>
    <name type="common">Orbweaver spider</name>
    <name type="synonym">Epeira ventricosa</name>
    <dbReference type="NCBI Taxonomy" id="182803"/>
    <lineage>
        <taxon>Eukaryota</taxon>
        <taxon>Metazoa</taxon>
        <taxon>Ecdysozoa</taxon>
        <taxon>Arthropoda</taxon>
        <taxon>Chelicerata</taxon>
        <taxon>Arachnida</taxon>
        <taxon>Araneae</taxon>
        <taxon>Araneomorphae</taxon>
        <taxon>Entelegynae</taxon>
        <taxon>Araneoidea</taxon>
        <taxon>Araneidae</taxon>
        <taxon>Araneus</taxon>
    </lineage>
</organism>
<gene>
    <name evidence="1" type="ORF">AVEN_234640_1</name>
</gene>